<dbReference type="Proteomes" id="UP000032180">
    <property type="component" value="Chromosome 1"/>
</dbReference>
<name>A0A0D9UW55_9ORYZ</name>
<dbReference type="EnsemblPlants" id="LPERR01G01210.1">
    <property type="protein sequence ID" value="LPERR01G01210.1"/>
    <property type="gene ID" value="LPERR01G01210"/>
</dbReference>
<reference evidence="3" key="2">
    <citation type="submission" date="2013-12" db="EMBL/GenBank/DDBJ databases">
        <authorList>
            <person name="Yu Y."/>
            <person name="Lee S."/>
            <person name="de Baynast K."/>
            <person name="Wissotski M."/>
            <person name="Liu L."/>
            <person name="Talag J."/>
            <person name="Goicoechea J."/>
            <person name="Angelova A."/>
            <person name="Jetty R."/>
            <person name="Kudrna D."/>
            <person name="Golser W."/>
            <person name="Rivera L."/>
            <person name="Zhang J."/>
            <person name="Wing R."/>
        </authorList>
    </citation>
    <scope>NUCLEOTIDE SEQUENCE</scope>
</reference>
<dbReference type="PANTHER" id="PTHR33086:SF62">
    <property type="entry name" value="OS01G0182100 PROTEIN"/>
    <property type="match status" value="1"/>
</dbReference>
<dbReference type="PANTHER" id="PTHR33086">
    <property type="entry name" value="OS05G0468200 PROTEIN-RELATED"/>
    <property type="match status" value="1"/>
</dbReference>
<evidence type="ECO:0000313" key="3">
    <source>
        <dbReference type="Proteomes" id="UP000032180"/>
    </source>
</evidence>
<protein>
    <recommendedName>
        <fullName evidence="1">DUF1618 domain-containing protein</fullName>
    </recommendedName>
</protein>
<evidence type="ECO:0000313" key="2">
    <source>
        <dbReference type="EnsemblPlants" id="LPERR01G01210.1"/>
    </source>
</evidence>
<dbReference type="AlphaFoldDB" id="A0A0D9UW55"/>
<reference evidence="2 3" key="1">
    <citation type="submission" date="2012-08" db="EMBL/GenBank/DDBJ databases">
        <title>Oryza genome evolution.</title>
        <authorList>
            <person name="Wing R.A."/>
        </authorList>
    </citation>
    <scope>NUCLEOTIDE SEQUENCE</scope>
</reference>
<organism evidence="2 3">
    <name type="scientific">Leersia perrieri</name>
    <dbReference type="NCBI Taxonomy" id="77586"/>
    <lineage>
        <taxon>Eukaryota</taxon>
        <taxon>Viridiplantae</taxon>
        <taxon>Streptophyta</taxon>
        <taxon>Embryophyta</taxon>
        <taxon>Tracheophyta</taxon>
        <taxon>Spermatophyta</taxon>
        <taxon>Magnoliopsida</taxon>
        <taxon>Liliopsida</taxon>
        <taxon>Poales</taxon>
        <taxon>Poaceae</taxon>
        <taxon>BOP clade</taxon>
        <taxon>Oryzoideae</taxon>
        <taxon>Oryzeae</taxon>
        <taxon>Oryzinae</taxon>
        <taxon>Leersia</taxon>
    </lineage>
</organism>
<evidence type="ECO:0000259" key="1">
    <source>
        <dbReference type="Pfam" id="PF07762"/>
    </source>
</evidence>
<reference evidence="2" key="3">
    <citation type="submission" date="2015-04" db="UniProtKB">
        <authorList>
            <consortium name="EnsemblPlants"/>
        </authorList>
    </citation>
    <scope>IDENTIFICATION</scope>
</reference>
<dbReference type="eggNOG" id="ENOG502R3CI">
    <property type="taxonomic scope" value="Eukaryota"/>
</dbReference>
<dbReference type="Gramene" id="LPERR01G01210.1">
    <property type="protein sequence ID" value="LPERR01G01210.1"/>
    <property type="gene ID" value="LPERR01G01210"/>
</dbReference>
<sequence>MGIFVIYAGFYRPGSRYLLYDAPNQVLTAIPQLPDSPSYPKLVALGRTAALVSAAAATTDDDDDDYVLVDIVTSLTDPRDFSSAKLSLPQANIFDLSFIPLPDGLIIDVHHRLRHTVQPLAQRSMGTVCGAIKFIALVGLGESSCPPEKVLLKTWILSSDLKHWEEDTKPISVGDIWASDSSLPHVMLMSPILSMTKHGVIYAVLNVVNLVPQQMDEFGYVLEEEELVPVANYVICFDIMQNKLLSSTKISARASLRWLLPSLFASDFTTYLQGHQRAEEAGKGGSKCQGET</sequence>
<keyword evidence="3" id="KW-1185">Reference proteome</keyword>
<proteinExistence type="predicted"/>
<accession>A0A0D9UW55</accession>
<dbReference type="InterPro" id="IPR011676">
    <property type="entry name" value="DUF1618"/>
</dbReference>
<dbReference type="HOGENOM" id="CLU_028502_1_0_1"/>
<feature type="domain" description="DUF1618" evidence="1">
    <location>
        <begin position="94"/>
        <end position="202"/>
    </location>
</feature>
<dbReference type="Pfam" id="PF07762">
    <property type="entry name" value="DUF1618"/>
    <property type="match status" value="1"/>
</dbReference>